<dbReference type="AlphaFoldDB" id="A0A1N6NZN5"/>
<dbReference type="OrthoDB" id="9789043at2"/>
<feature type="binding site" evidence="6 7">
    <location>
        <position position="153"/>
    </location>
    <ligand>
        <name>S-adenosyl-L-methionine</name>
        <dbReference type="ChEBI" id="CHEBI:59789"/>
    </ligand>
</feature>
<dbReference type="GO" id="GO:0003723">
    <property type="term" value="F:RNA binding"/>
    <property type="evidence" value="ECO:0007669"/>
    <property type="project" value="InterPro"/>
</dbReference>
<dbReference type="PIRSF" id="PIRSF029256">
    <property type="entry name" value="SpoU_TrmH_prd"/>
    <property type="match status" value="1"/>
</dbReference>
<dbReference type="Proteomes" id="UP000186400">
    <property type="component" value="Unassembled WGS sequence"/>
</dbReference>
<dbReference type="InterPro" id="IPR029028">
    <property type="entry name" value="Alpha/beta_knot_MTases"/>
</dbReference>
<dbReference type="Gene3D" id="3.40.1280.10">
    <property type="match status" value="1"/>
</dbReference>
<accession>A0A1N6NZN5</accession>
<evidence type="ECO:0000259" key="8">
    <source>
        <dbReference type="Pfam" id="PF00588"/>
    </source>
</evidence>
<evidence type="ECO:0000256" key="1">
    <source>
        <dbReference type="ARBA" id="ARBA00022490"/>
    </source>
</evidence>
<comment type="subcellular location">
    <subcellularLocation>
        <location evidence="6">Cytoplasm</location>
    </subcellularLocation>
</comment>
<comment type="function">
    <text evidence="6">Could methylate the ribose at the nucleotide 34 wobble position in tRNA.</text>
</comment>
<keyword evidence="1 6" id="KW-0963">Cytoplasm</keyword>
<feature type="binding site" evidence="6 7">
    <location>
        <position position="145"/>
    </location>
    <ligand>
        <name>S-adenosyl-L-methionine</name>
        <dbReference type="ChEBI" id="CHEBI:59789"/>
    </ligand>
</feature>
<evidence type="ECO:0000256" key="2">
    <source>
        <dbReference type="ARBA" id="ARBA00022603"/>
    </source>
</evidence>
<dbReference type="EC" id="2.1.1.207" evidence="6"/>
<dbReference type="STRING" id="159291.SAMN05920897_10252"/>
<evidence type="ECO:0000256" key="5">
    <source>
        <dbReference type="ARBA" id="ARBA00022694"/>
    </source>
</evidence>
<dbReference type="PANTHER" id="PTHR42971:SF1">
    <property type="entry name" value="TRNA (CYTIDINE(34)-2'-O)-METHYLTRANSFERASE"/>
    <property type="match status" value="1"/>
</dbReference>
<dbReference type="HAMAP" id="MF_01885">
    <property type="entry name" value="tRNA_methyltr_TrmL"/>
    <property type="match status" value="1"/>
</dbReference>
<name>A0A1N6NZN5_9SPIO</name>
<comment type="catalytic activity">
    <reaction evidence="6">
        <text>cytidine(34) in tRNA + S-adenosyl-L-methionine = 2'-O-methylcytidine(34) in tRNA + S-adenosyl-L-homocysteine + H(+)</text>
        <dbReference type="Rhea" id="RHEA:43084"/>
        <dbReference type="Rhea" id="RHEA-COMP:10331"/>
        <dbReference type="Rhea" id="RHEA-COMP:10332"/>
        <dbReference type="ChEBI" id="CHEBI:15378"/>
        <dbReference type="ChEBI" id="CHEBI:57856"/>
        <dbReference type="ChEBI" id="CHEBI:59789"/>
        <dbReference type="ChEBI" id="CHEBI:74495"/>
        <dbReference type="ChEBI" id="CHEBI:82748"/>
        <dbReference type="EC" id="2.1.1.207"/>
    </reaction>
</comment>
<dbReference type="Pfam" id="PF00588">
    <property type="entry name" value="SpoU_methylase"/>
    <property type="match status" value="1"/>
</dbReference>
<dbReference type="InterPro" id="IPR029026">
    <property type="entry name" value="tRNA_m1G_MTases_N"/>
</dbReference>
<dbReference type="GO" id="GO:0002130">
    <property type="term" value="P:wobble position ribose methylation"/>
    <property type="evidence" value="ECO:0007669"/>
    <property type="project" value="TreeGrafter"/>
</dbReference>
<gene>
    <name evidence="9" type="ORF">SAMN05920897_10252</name>
</gene>
<evidence type="ECO:0000256" key="6">
    <source>
        <dbReference type="HAMAP-Rule" id="MF_01885"/>
    </source>
</evidence>
<sequence length="177" mass="19599">MIQVVLYEPEIPPNTGNIARTCAATGTPLHLIEPLGFSISDKHLRRAGLDYWEHLAITTHTNWSAFLDHAGEQQGILSFFSTRGKKCYTELPLPESPHRVHASDQTGQVTQSDSGNGPLFIIFGPETRGLPGEILSAYPGQTYRIPLRPELRSLNLSNAVALVLYDLLRRQGFPGMH</sequence>
<comment type="catalytic activity">
    <reaction evidence="6">
        <text>5-carboxymethylaminomethyluridine(34) in tRNA(Leu) + S-adenosyl-L-methionine = 5-carboxymethylaminomethyl-2'-O-methyluridine(34) in tRNA(Leu) + S-adenosyl-L-homocysteine + H(+)</text>
        <dbReference type="Rhea" id="RHEA:43088"/>
        <dbReference type="Rhea" id="RHEA-COMP:10333"/>
        <dbReference type="Rhea" id="RHEA-COMP:10334"/>
        <dbReference type="ChEBI" id="CHEBI:15378"/>
        <dbReference type="ChEBI" id="CHEBI:57856"/>
        <dbReference type="ChEBI" id="CHEBI:59789"/>
        <dbReference type="ChEBI" id="CHEBI:74508"/>
        <dbReference type="ChEBI" id="CHEBI:74511"/>
        <dbReference type="EC" id="2.1.1.207"/>
    </reaction>
</comment>
<dbReference type="InterPro" id="IPR016914">
    <property type="entry name" value="TrmL"/>
</dbReference>
<feature type="domain" description="tRNA/rRNA methyltransferase SpoU type" evidence="8">
    <location>
        <begin position="2"/>
        <end position="165"/>
    </location>
</feature>
<comment type="similarity">
    <text evidence="6">Belongs to the class IV-like SAM-binding methyltransferase superfamily. RNA methyltransferase TrmH family. TrmL subfamily.</text>
</comment>
<evidence type="ECO:0000256" key="3">
    <source>
        <dbReference type="ARBA" id="ARBA00022679"/>
    </source>
</evidence>
<evidence type="ECO:0000256" key="4">
    <source>
        <dbReference type="ARBA" id="ARBA00022691"/>
    </source>
</evidence>
<dbReference type="GO" id="GO:0005737">
    <property type="term" value="C:cytoplasm"/>
    <property type="evidence" value="ECO:0007669"/>
    <property type="project" value="UniProtKB-SubCell"/>
</dbReference>
<comment type="caution">
    <text evidence="6">Lacks conserved residue(s) required for the propagation of feature annotation.</text>
</comment>
<evidence type="ECO:0000313" key="10">
    <source>
        <dbReference type="Proteomes" id="UP000186400"/>
    </source>
</evidence>
<dbReference type="GO" id="GO:0141098">
    <property type="term" value="F:tRNA (cytidine(34)-2'-O)-methyltransferase activity"/>
    <property type="evidence" value="ECO:0007669"/>
    <property type="project" value="RHEA"/>
</dbReference>
<organism evidence="9 10">
    <name type="scientific">Alkalispirochaeta americana</name>
    <dbReference type="NCBI Taxonomy" id="159291"/>
    <lineage>
        <taxon>Bacteria</taxon>
        <taxon>Pseudomonadati</taxon>
        <taxon>Spirochaetota</taxon>
        <taxon>Spirochaetia</taxon>
        <taxon>Spirochaetales</taxon>
        <taxon>Spirochaetaceae</taxon>
        <taxon>Alkalispirochaeta</taxon>
    </lineage>
</organism>
<feature type="binding site" evidence="6 7">
    <location>
        <position position="124"/>
    </location>
    <ligand>
        <name>S-adenosyl-L-methionine</name>
        <dbReference type="ChEBI" id="CHEBI:59789"/>
    </ligand>
</feature>
<keyword evidence="3 6" id="KW-0808">Transferase</keyword>
<dbReference type="CDD" id="cd18094">
    <property type="entry name" value="SpoU-like_TrmL"/>
    <property type="match status" value="1"/>
</dbReference>
<keyword evidence="5 6" id="KW-0819">tRNA processing</keyword>
<evidence type="ECO:0000313" key="9">
    <source>
        <dbReference type="EMBL" id="SIP97493.1"/>
    </source>
</evidence>
<dbReference type="RefSeq" id="WP_076487607.1">
    <property type="nucleotide sequence ID" value="NZ_FTMS01000002.1"/>
</dbReference>
<keyword evidence="10" id="KW-1185">Reference proteome</keyword>
<keyword evidence="4 6" id="KW-0949">S-adenosyl-L-methionine</keyword>
<dbReference type="GO" id="GO:0141102">
    <property type="term" value="F:tRNA (5-carboxymethylaminomethyluridine(34)-2'-O)-methyltransferase activity"/>
    <property type="evidence" value="ECO:0007669"/>
    <property type="project" value="RHEA"/>
</dbReference>
<proteinExistence type="inferred from homology"/>
<reference evidence="10" key="1">
    <citation type="submission" date="2017-01" db="EMBL/GenBank/DDBJ databases">
        <authorList>
            <person name="Varghese N."/>
            <person name="Submissions S."/>
        </authorList>
    </citation>
    <scope>NUCLEOTIDE SEQUENCE [LARGE SCALE GENOMIC DNA]</scope>
    <source>
        <strain evidence="10">ASpG1</strain>
    </source>
</reference>
<evidence type="ECO:0000256" key="7">
    <source>
        <dbReference type="PIRSR" id="PIRSR029256-1"/>
    </source>
</evidence>
<dbReference type="InterPro" id="IPR001537">
    <property type="entry name" value="SpoU_MeTrfase"/>
</dbReference>
<protein>
    <recommendedName>
        <fullName evidence="6">Putative tRNA (cytidine(34)-2'-O)-methyltransferase</fullName>
        <ecNumber evidence="6">2.1.1.207</ecNumber>
    </recommendedName>
    <alternativeName>
        <fullName evidence="6">tRNA (cytidine/uridine-2'-O-)-methyltransferase</fullName>
    </alternativeName>
</protein>
<dbReference type="PANTHER" id="PTHR42971">
    <property type="entry name" value="TRNA (CYTIDINE(34)-2'-O)-METHYLTRANSFERASE"/>
    <property type="match status" value="1"/>
</dbReference>
<dbReference type="EMBL" id="FTMS01000002">
    <property type="protein sequence ID" value="SIP97493.1"/>
    <property type="molecule type" value="Genomic_DNA"/>
</dbReference>
<dbReference type="SUPFAM" id="SSF75217">
    <property type="entry name" value="alpha/beta knot"/>
    <property type="match status" value="1"/>
</dbReference>
<keyword evidence="2 6" id="KW-0489">Methyltransferase</keyword>